<dbReference type="InterPro" id="IPR008927">
    <property type="entry name" value="6-PGluconate_DH-like_C_sf"/>
</dbReference>
<organism evidence="5 6">
    <name type="scientific">Pseudomonas pohangensis</name>
    <dbReference type="NCBI Taxonomy" id="364197"/>
    <lineage>
        <taxon>Bacteria</taxon>
        <taxon>Pseudomonadati</taxon>
        <taxon>Pseudomonadota</taxon>
        <taxon>Gammaproteobacteria</taxon>
        <taxon>Pseudomonadales</taxon>
        <taxon>Pseudomonadaceae</taxon>
        <taxon>Pseudomonas</taxon>
    </lineage>
</organism>
<dbReference type="GO" id="GO:0016616">
    <property type="term" value="F:oxidoreductase activity, acting on the CH-OH group of donors, NAD or NADP as acceptor"/>
    <property type="evidence" value="ECO:0007669"/>
    <property type="project" value="InterPro"/>
</dbReference>
<dbReference type="InterPro" id="IPR022694">
    <property type="entry name" value="3-OHacyl-CoA_DH"/>
</dbReference>
<feature type="site" description="Important for catalytic activity" evidence="2">
    <location>
        <position position="142"/>
    </location>
</feature>
<evidence type="ECO:0000256" key="2">
    <source>
        <dbReference type="PIRSR" id="PIRSR000105-1"/>
    </source>
</evidence>
<dbReference type="InterPro" id="IPR006108">
    <property type="entry name" value="3HC_DH_C"/>
</dbReference>
<dbReference type="OrthoDB" id="5389341at2"/>
<evidence type="ECO:0000256" key="1">
    <source>
        <dbReference type="ARBA" id="ARBA00023002"/>
    </source>
</evidence>
<dbReference type="STRING" id="364197.SAMN05216296_1651"/>
<dbReference type="AlphaFoldDB" id="A0A1H2FKT0"/>
<proteinExistence type="predicted"/>
<accession>A0A1H2FKT0</accession>
<dbReference type="Gene3D" id="1.10.1040.10">
    <property type="entry name" value="N-(1-d-carboxylethyl)-l-norvaline Dehydrogenase, domain 2"/>
    <property type="match status" value="1"/>
</dbReference>
<evidence type="ECO:0000259" key="3">
    <source>
        <dbReference type="Pfam" id="PF00725"/>
    </source>
</evidence>
<evidence type="ECO:0000313" key="5">
    <source>
        <dbReference type="EMBL" id="SDU07941.1"/>
    </source>
</evidence>
<keyword evidence="1" id="KW-0560">Oxidoreductase</keyword>
<dbReference type="EMBL" id="LT629785">
    <property type="protein sequence ID" value="SDU07941.1"/>
    <property type="molecule type" value="Genomic_DNA"/>
</dbReference>
<reference evidence="6" key="1">
    <citation type="submission" date="2016-10" db="EMBL/GenBank/DDBJ databases">
        <authorList>
            <person name="Varghese N."/>
            <person name="Submissions S."/>
        </authorList>
    </citation>
    <scope>NUCLEOTIDE SEQUENCE [LARGE SCALE GENOMIC DNA]</scope>
    <source>
        <strain evidence="6">DSM 17875</strain>
    </source>
</reference>
<dbReference type="PIRSF" id="PIRSF000105">
    <property type="entry name" value="HCDH"/>
    <property type="match status" value="1"/>
</dbReference>
<keyword evidence="6" id="KW-1185">Reference proteome</keyword>
<name>A0A1H2FKT0_9PSED</name>
<dbReference type="InterPro" id="IPR013328">
    <property type="entry name" value="6PGD_dom2"/>
</dbReference>
<feature type="domain" description="3-hydroxyacyl-CoA dehydrogenase NAD binding" evidence="4">
    <location>
        <begin position="8"/>
        <end position="183"/>
    </location>
</feature>
<feature type="domain" description="3-hydroxyacyl-CoA dehydrogenase C-terminal" evidence="3">
    <location>
        <begin position="186"/>
        <end position="283"/>
    </location>
</feature>
<dbReference type="PROSITE" id="PS51257">
    <property type="entry name" value="PROKAR_LIPOPROTEIN"/>
    <property type="match status" value="1"/>
</dbReference>
<dbReference type="Pfam" id="PF00725">
    <property type="entry name" value="3HCDH"/>
    <property type="match status" value="1"/>
</dbReference>
<dbReference type="SUPFAM" id="SSF48179">
    <property type="entry name" value="6-phosphogluconate dehydrogenase C-terminal domain-like"/>
    <property type="match status" value="1"/>
</dbReference>
<evidence type="ECO:0000313" key="6">
    <source>
        <dbReference type="Proteomes" id="UP000243232"/>
    </source>
</evidence>
<dbReference type="PANTHER" id="PTHR48075">
    <property type="entry name" value="3-HYDROXYACYL-COA DEHYDROGENASE FAMILY PROTEIN"/>
    <property type="match status" value="1"/>
</dbReference>
<dbReference type="Proteomes" id="UP000243232">
    <property type="component" value="Chromosome I"/>
</dbReference>
<dbReference type="InterPro" id="IPR006176">
    <property type="entry name" value="3-OHacyl-CoA_DH_NAD-bd"/>
</dbReference>
<protein>
    <submittedName>
        <fullName evidence="5">3-hydroxybutyryl-CoA dehydrogenase</fullName>
    </submittedName>
</protein>
<dbReference type="RefSeq" id="WP_090194079.1">
    <property type="nucleotide sequence ID" value="NZ_LT629785.1"/>
</dbReference>
<sequence length="297" mass="32393">MPIAEIKKICLIGAGSIGCWNSLLFASAGYQCVVYDLSAAALASAPERQKWHIAMAQGMFSPEQVAAALQRISYTSSLETALQGADLISESVLEKLELKRQVHQQIEALCSPDAILTTNSSSLLVSEIEDAVVRRNRFAALHTNMLGRLMEVVPGPQTDPQVIDILTRFIVSCDQAPVVMLKEKDGYLANSMLFSWLKTAVLLVADGYGTFTDVDRSWCAGQNAPIGPMALVDGVGLDLIIDIFDAQFSKSADKDFKRAADFLRTYQARGLLGMKSGEGFYSYPDPAWQQPGFIMGR</sequence>
<evidence type="ECO:0000259" key="4">
    <source>
        <dbReference type="Pfam" id="PF02737"/>
    </source>
</evidence>
<dbReference type="Gene3D" id="3.40.50.720">
    <property type="entry name" value="NAD(P)-binding Rossmann-like Domain"/>
    <property type="match status" value="1"/>
</dbReference>
<dbReference type="PANTHER" id="PTHR48075:SF5">
    <property type="entry name" value="3-HYDROXYBUTYRYL-COA DEHYDROGENASE"/>
    <property type="match status" value="1"/>
</dbReference>
<dbReference type="InterPro" id="IPR036291">
    <property type="entry name" value="NAD(P)-bd_dom_sf"/>
</dbReference>
<dbReference type="SUPFAM" id="SSF51735">
    <property type="entry name" value="NAD(P)-binding Rossmann-fold domains"/>
    <property type="match status" value="1"/>
</dbReference>
<dbReference type="Pfam" id="PF02737">
    <property type="entry name" value="3HCDH_N"/>
    <property type="match status" value="1"/>
</dbReference>
<dbReference type="GO" id="GO:0006631">
    <property type="term" value="P:fatty acid metabolic process"/>
    <property type="evidence" value="ECO:0007669"/>
    <property type="project" value="InterPro"/>
</dbReference>
<gene>
    <name evidence="5" type="ORF">SAMN05216296_1651</name>
</gene>
<dbReference type="GO" id="GO:0070403">
    <property type="term" value="F:NAD+ binding"/>
    <property type="evidence" value="ECO:0007669"/>
    <property type="project" value="InterPro"/>
</dbReference>